<dbReference type="EMBL" id="CP000967">
    <property type="protein sequence ID" value="ACD56982.1"/>
    <property type="molecule type" value="Genomic_DNA"/>
</dbReference>
<dbReference type="Proteomes" id="UP000001740">
    <property type="component" value="Chromosome"/>
</dbReference>
<reference evidence="1 2" key="1">
    <citation type="journal article" date="2008" name="BMC Genomics">
        <title>Genome sequence and rapid evolution of the rice pathogen Xanthomonas oryzae pv. oryzae PXO99A.</title>
        <authorList>
            <person name="Salzberg S.L."/>
            <person name="Sommer D.D."/>
            <person name="Schatz M.C."/>
            <person name="Phillippy A.M."/>
            <person name="Rabinowicz P.D."/>
            <person name="Tsuge S."/>
            <person name="Furutani A."/>
            <person name="Ochiai H."/>
            <person name="Delcher A.L."/>
            <person name="Kelley D."/>
            <person name="Madupu R."/>
            <person name="Puiu D."/>
            <person name="Radune D."/>
            <person name="Shumway M."/>
            <person name="Trapnell C."/>
            <person name="Aparna G."/>
            <person name="Jha G."/>
            <person name="Pandey A."/>
            <person name="Patil P.B."/>
            <person name="Ishihara H."/>
            <person name="Meyer D.F."/>
            <person name="Szurek B."/>
            <person name="Verdier V."/>
            <person name="Koebnik R."/>
            <person name="Dow J.M."/>
            <person name="Ryan R.P."/>
            <person name="Hirata H."/>
            <person name="Tsuyumu S."/>
            <person name="Won Lee S."/>
            <person name="Seo Y.S."/>
            <person name="Sriariyanum M."/>
            <person name="Ronald P.C."/>
            <person name="Sonti R.V."/>
            <person name="Van Sluys M.A."/>
            <person name="Leach J.E."/>
            <person name="White F.F."/>
            <person name="Bogdanove A.J."/>
        </authorList>
    </citation>
    <scope>NUCLEOTIDE SEQUENCE [LARGE SCALE GENOMIC DNA]</scope>
    <source>
        <strain evidence="1 2">PXO99A</strain>
    </source>
</reference>
<name>A0A0K0GFN2_XANOP</name>
<dbReference type="KEGG" id="xop:PXO_03896"/>
<proteinExistence type="predicted"/>
<dbReference type="PATRIC" id="fig|291331.8.peg.4959"/>
<evidence type="ECO:0000313" key="1">
    <source>
        <dbReference type="EMBL" id="ACD56982.1"/>
    </source>
</evidence>
<gene>
    <name evidence="1" type="ordered locus">PXO_03896</name>
</gene>
<dbReference type="AlphaFoldDB" id="A0A0K0GFN2"/>
<dbReference type="HOGENOM" id="CLU_2262726_0_0_6"/>
<organism evidence="1 2">
    <name type="scientific">Xanthomonas oryzae pv. oryzae (strain PXO99A)</name>
    <dbReference type="NCBI Taxonomy" id="360094"/>
    <lineage>
        <taxon>Bacteria</taxon>
        <taxon>Pseudomonadati</taxon>
        <taxon>Pseudomonadota</taxon>
        <taxon>Gammaproteobacteria</taxon>
        <taxon>Lysobacterales</taxon>
        <taxon>Lysobacteraceae</taxon>
        <taxon>Xanthomonas</taxon>
    </lineage>
</organism>
<dbReference type="RefSeq" id="WP_011260740.1">
    <property type="nucleotide sequence ID" value="NC_010717.2"/>
</dbReference>
<sequence length="110" mass="12167">MLEITAQQEALLRLPDPSQLLPKLAQEIRRDHGRAVAHLSPQALRDEVARSHDHAAYALKITHLPTLVAWIKADVAWARGLRSNPTADLWIRRSTTPSLTAADLLAALGR</sequence>
<accession>A0A0K0GFN2</accession>
<protein>
    <submittedName>
        <fullName evidence="1">Uncharacterized protein</fullName>
    </submittedName>
</protein>
<evidence type="ECO:0000313" key="2">
    <source>
        <dbReference type="Proteomes" id="UP000001740"/>
    </source>
</evidence>